<dbReference type="AlphaFoldDB" id="X0SGX6"/>
<proteinExistence type="predicted"/>
<name>X0SGX6_9ZZZZ</name>
<feature type="non-terminal residue" evidence="1">
    <location>
        <position position="1"/>
    </location>
</feature>
<sequence length="407" mass="47173">SWSNLLSIYFEKIFFKPLVPKSVKKDWEGKFSCPDYTPNYMMTYLGQKKPLKIKTSEVKQDVMESRLIGCSTDILADYKDSFEYVIKALLVLDKLRKGNFKTLPQISIDRLKQPFENKSRRFHALNDVIKLISKINQLERVKGYLNPDRIEGSKTKVIKNLEALTFFGFNYNELKEILFIVLGHTPLGRIISGKSNEKALKPVSDLARTYDPKTALNLLSYCLLMTTAEIGASRESELAQEHLTQLSDLYESTVRVVTDPDLDWDELLDEKISSEGGIHNKIIRKLLMMINHVEFLDNWAELRQKGQMEKESLADYDDQQLLRVENVIRLVNTVEEFEKMYLQSNPLQLPIFYRKFVNIEFHGTGHIFERMDSRLVFILLWITVNAARGDIINFNPILSDVETAEID</sequence>
<organism evidence="1">
    <name type="scientific">marine sediment metagenome</name>
    <dbReference type="NCBI Taxonomy" id="412755"/>
    <lineage>
        <taxon>unclassified sequences</taxon>
        <taxon>metagenomes</taxon>
        <taxon>ecological metagenomes</taxon>
    </lineage>
</organism>
<gene>
    <name evidence="1" type="ORF">S01H1_13245</name>
</gene>
<dbReference type="EMBL" id="BARS01006836">
    <property type="protein sequence ID" value="GAF74366.1"/>
    <property type="molecule type" value="Genomic_DNA"/>
</dbReference>
<feature type="non-terminal residue" evidence="1">
    <location>
        <position position="407"/>
    </location>
</feature>
<reference evidence="1" key="1">
    <citation type="journal article" date="2014" name="Front. Microbiol.">
        <title>High frequency of phylogenetically diverse reductive dehalogenase-homologous genes in deep subseafloor sedimentary metagenomes.</title>
        <authorList>
            <person name="Kawai M."/>
            <person name="Futagami T."/>
            <person name="Toyoda A."/>
            <person name="Takaki Y."/>
            <person name="Nishi S."/>
            <person name="Hori S."/>
            <person name="Arai W."/>
            <person name="Tsubouchi T."/>
            <person name="Morono Y."/>
            <person name="Uchiyama I."/>
            <person name="Ito T."/>
            <person name="Fujiyama A."/>
            <person name="Inagaki F."/>
            <person name="Takami H."/>
        </authorList>
    </citation>
    <scope>NUCLEOTIDE SEQUENCE</scope>
    <source>
        <strain evidence="1">Expedition CK06-06</strain>
    </source>
</reference>
<accession>X0SGX6</accession>
<evidence type="ECO:0000313" key="1">
    <source>
        <dbReference type="EMBL" id="GAF74366.1"/>
    </source>
</evidence>
<comment type="caution">
    <text evidence="1">The sequence shown here is derived from an EMBL/GenBank/DDBJ whole genome shotgun (WGS) entry which is preliminary data.</text>
</comment>
<protein>
    <submittedName>
        <fullName evidence="1">Uncharacterized protein</fullName>
    </submittedName>
</protein>